<accession>A0A9P8WEZ0</accession>
<name>A0A9P8WEZ0_9HYPO</name>
<evidence type="ECO:0008006" key="3">
    <source>
        <dbReference type="Google" id="ProtNLM"/>
    </source>
</evidence>
<proteinExistence type="predicted"/>
<gene>
    <name evidence="1" type="ORF">B0T10DRAFT_603474</name>
</gene>
<protein>
    <recommendedName>
        <fullName evidence="3">RRM domain-containing protein</fullName>
    </recommendedName>
</protein>
<organism evidence="1 2">
    <name type="scientific">Thelonectria olida</name>
    <dbReference type="NCBI Taxonomy" id="1576542"/>
    <lineage>
        <taxon>Eukaryota</taxon>
        <taxon>Fungi</taxon>
        <taxon>Dikarya</taxon>
        <taxon>Ascomycota</taxon>
        <taxon>Pezizomycotina</taxon>
        <taxon>Sordariomycetes</taxon>
        <taxon>Hypocreomycetidae</taxon>
        <taxon>Hypocreales</taxon>
        <taxon>Nectriaceae</taxon>
        <taxon>Thelonectria</taxon>
    </lineage>
</organism>
<dbReference type="EMBL" id="JAGPYM010000004">
    <property type="protein sequence ID" value="KAH6895874.1"/>
    <property type="molecule type" value="Genomic_DNA"/>
</dbReference>
<comment type="caution">
    <text evidence="1">The sequence shown here is derived from an EMBL/GenBank/DDBJ whole genome shotgun (WGS) entry which is preliminary data.</text>
</comment>
<evidence type="ECO:0000313" key="2">
    <source>
        <dbReference type="Proteomes" id="UP000777438"/>
    </source>
</evidence>
<reference evidence="1 2" key="1">
    <citation type="journal article" date="2021" name="Nat. Commun.">
        <title>Genetic determinants of endophytism in the Arabidopsis root mycobiome.</title>
        <authorList>
            <person name="Mesny F."/>
            <person name="Miyauchi S."/>
            <person name="Thiergart T."/>
            <person name="Pickel B."/>
            <person name="Atanasova L."/>
            <person name="Karlsson M."/>
            <person name="Huettel B."/>
            <person name="Barry K.W."/>
            <person name="Haridas S."/>
            <person name="Chen C."/>
            <person name="Bauer D."/>
            <person name="Andreopoulos W."/>
            <person name="Pangilinan J."/>
            <person name="LaButti K."/>
            <person name="Riley R."/>
            <person name="Lipzen A."/>
            <person name="Clum A."/>
            <person name="Drula E."/>
            <person name="Henrissat B."/>
            <person name="Kohler A."/>
            <person name="Grigoriev I.V."/>
            <person name="Martin F.M."/>
            <person name="Hacquard S."/>
        </authorList>
    </citation>
    <scope>NUCLEOTIDE SEQUENCE [LARGE SCALE GENOMIC DNA]</scope>
    <source>
        <strain evidence="1 2">MPI-CAGE-CH-0241</strain>
    </source>
</reference>
<keyword evidence="2" id="KW-1185">Reference proteome</keyword>
<dbReference type="Proteomes" id="UP000777438">
    <property type="component" value="Unassembled WGS sequence"/>
</dbReference>
<dbReference type="AlphaFoldDB" id="A0A9P8WEZ0"/>
<evidence type="ECO:0000313" key="1">
    <source>
        <dbReference type="EMBL" id="KAH6895874.1"/>
    </source>
</evidence>
<dbReference type="OrthoDB" id="4865224at2759"/>
<sequence>MPVLSKVARLRQPYLGVIALSDDESDDDFLEVTLDDFLGSLRIARLQYTLEHREGIIRTLFSDAMQKVGNNETLFSDQAAIDLREEIKTVFAQQKATIHEICLLKEHLRAFASKKCTGYEPVCVNLKKTLTCRCKEALGRDEKLVKLITTHERLGDDEFVLDDLDGFEIISNGESIEDDCRAVLNFHDDILEDDGNNVTWPPNKPPFDEPVRHKLSAGKTGSFSRRVTIGNLPEFITATQILKGVRGWGGVRGIIVCPPGRLTNGKTNAIIEFKWASSAKVYETRAKTTPLRFLDANGTEHVSTVELINTRSYPVRGKQPGQSDVSLWASGRVLEFPQFPREGIWAFLEHIGLTKIIDVSFEQPKGTTERCIEGRMNHGTLTIEFTCVYRASHTRSSVEEGSIPYYHVSGDKIQDTYCKSDLHSKSLWEADRARGIGIPHVPIDHIALKWDVHPFNFIYYKTTNDYHVPTLAKPAYPVANSPTGALEQSLYFNKTHAAINQDSMRMFAGKMYVIVGCTTRVFLPNSTWAIATDDELKHLSEKTLHEPEWARFWDLWFWNNQTINIRKLESYSKIAKHRREVTGKKGFHGKSICNCPSCNIKNSPIAVEIQEWLARGKRQVLNTNND</sequence>